<proteinExistence type="inferred from homology"/>
<dbReference type="SMART" id="SM00642">
    <property type="entry name" value="Aamy"/>
    <property type="match status" value="1"/>
</dbReference>
<dbReference type="Gene3D" id="3.20.20.80">
    <property type="entry name" value="Glycosidases"/>
    <property type="match status" value="1"/>
</dbReference>
<dbReference type="Proteomes" id="UP001240171">
    <property type="component" value="Unassembled WGS sequence"/>
</dbReference>
<dbReference type="InterPro" id="IPR006047">
    <property type="entry name" value="GH13_cat_dom"/>
</dbReference>
<evidence type="ECO:0000313" key="3">
    <source>
        <dbReference type="EMBL" id="MDO7908156.1"/>
    </source>
</evidence>
<dbReference type="InterPro" id="IPR004193">
    <property type="entry name" value="Glyco_hydro_13_N"/>
</dbReference>
<comment type="similarity">
    <text evidence="1">Belongs to the glycosyl hydrolase 13 family.</text>
</comment>
<comment type="caution">
    <text evidence="3">The sequence shown here is derived from an EMBL/GenBank/DDBJ whole genome shotgun (WGS) entry which is preliminary data.</text>
</comment>
<dbReference type="InterPro" id="IPR049117">
    <property type="entry name" value="pulA_all-beta"/>
</dbReference>
<gene>
    <name evidence="3" type="primary">pulA</name>
    <name evidence="3" type="ORF">Q5741_17245</name>
</gene>
<feature type="domain" description="Glycosyl hydrolase family 13 catalytic" evidence="2">
    <location>
        <begin position="161"/>
        <end position="570"/>
    </location>
</feature>
<evidence type="ECO:0000259" key="2">
    <source>
        <dbReference type="SMART" id="SM00642"/>
    </source>
</evidence>
<dbReference type="Gene3D" id="2.60.40.1180">
    <property type="entry name" value="Golgi alpha-mannosidase II"/>
    <property type="match status" value="1"/>
</dbReference>
<dbReference type="InterPro" id="IPR014756">
    <property type="entry name" value="Ig_E-set"/>
</dbReference>
<dbReference type="SUPFAM" id="SSF51445">
    <property type="entry name" value="(Trans)glycosidases"/>
    <property type="match status" value="1"/>
</dbReference>
<reference evidence="3 4" key="1">
    <citation type="submission" date="2023-07" db="EMBL/GenBank/DDBJ databases">
        <title>Paenibacillus sp. JX-17 nov. isolated from soil.</title>
        <authorList>
            <person name="Wan Y."/>
            <person name="Liu B."/>
        </authorList>
    </citation>
    <scope>NUCLEOTIDE SEQUENCE [LARGE SCALE GENOMIC DNA]</scope>
    <source>
        <strain evidence="3 4">JX-17</strain>
    </source>
</reference>
<dbReference type="PANTHER" id="PTHR43002">
    <property type="entry name" value="GLYCOGEN DEBRANCHING ENZYME"/>
    <property type="match status" value="1"/>
</dbReference>
<dbReference type="CDD" id="cd11341">
    <property type="entry name" value="AmyAc_Pullulanase_LD-like"/>
    <property type="match status" value="1"/>
</dbReference>
<dbReference type="InterPro" id="IPR017853">
    <property type="entry name" value="GH"/>
</dbReference>
<dbReference type="CDD" id="cd02860">
    <property type="entry name" value="E_set_Pullulanase"/>
    <property type="match status" value="1"/>
</dbReference>
<dbReference type="GO" id="GO:0051060">
    <property type="term" value="F:pullulanase activity"/>
    <property type="evidence" value="ECO:0007669"/>
    <property type="project" value="UniProtKB-EC"/>
</dbReference>
<keyword evidence="3" id="KW-0326">Glycosidase</keyword>
<dbReference type="Gene3D" id="2.60.40.10">
    <property type="entry name" value="Immunoglobulins"/>
    <property type="match status" value="1"/>
</dbReference>
<keyword evidence="4" id="KW-1185">Reference proteome</keyword>
<dbReference type="Pfam" id="PF21653">
    <property type="entry name" value="pulA_all-beta"/>
    <property type="match status" value="1"/>
</dbReference>
<sequence length="676" mass="75775">MKTTNSIQYEHSSLRLSERKLGVQYTNEASVFSVWSPPAVGMEVLLFEQGQEHPSVYRMIKDKDDVWSTTIEGNQAGKGYLLRVHHAGGIIHDVVDPYATAVEVNGTRGAIIDLSATHPEDWHNDQRPALEHPLDAVIYELHVRDFSIDPDSGIVNRGGYKAFTESGCRDRQGNPVGIDHLQELGVTHVHLMPIYDFSTVDESGDQRTFGSLKAYNWGYDPLNYNAPEGSYASDPTHPAVRITELKEMVASLHRQGMRVIMDVVYNHVVDAGSSAFEKLVPGYYFRLDEQGNYSNGSGTGNEMATEKPMVRKFIIDSVMHWAKEYHLDGFRFDLMGLVDTTTIRLLTEQLRQEIDPHILVYGEPWTAMDTPLTEQTLKGSQKGMGFAVFNDTLRDAIKGDTDGTGKGYATGERGVEGEIAEGMMGSIHSFTDGPEETINYTTVHDNLNLWDKVTRTMGIWDALGFPEFDHSQPLKEDWVEKAVKAADPYRLMDSWQLLDNEAVRRCLLANGIVLLSQGIPLIQAGDELLRSKFGDHNSYHSGDWVNAIRWENKARFRQVFDYYRGLISLRRSHPAFRLRSREDIERHMTLLQGSQEVVAFLLKEHAGGDDWAQIAIISNGSPSEQEVTLPQPHGEWRVVVKDGVAGTAILEQLTGHQISVPHLSMMVLYDSGLTCG</sequence>
<protein>
    <submittedName>
        <fullName evidence="3">Type I pullulanase</fullName>
        <ecNumber evidence="3">3.2.1.41</ecNumber>
    </submittedName>
</protein>
<keyword evidence="3" id="KW-0378">Hydrolase</keyword>
<dbReference type="InterPro" id="IPR013783">
    <property type="entry name" value="Ig-like_fold"/>
</dbReference>
<evidence type="ECO:0000256" key="1">
    <source>
        <dbReference type="ARBA" id="ARBA00008061"/>
    </source>
</evidence>
<evidence type="ECO:0000313" key="4">
    <source>
        <dbReference type="Proteomes" id="UP001240171"/>
    </source>
</evidence>
<organism evidence="3 4">
    <name type="scientific">Paenibacillus lacisoli</name>
    <dbReference type="NCBI Taxonomy" id="3064525"/>
    <lineage>
        <taxon>Bacteria</taxon>
        <taxon>Bacillati</taxon>
        <taxon>Bacillota</taxon>
        <taxon>Bacilli</taxon>
        <taxon>Bacillales</taxon>
        <taxon>Paenibacillaceae</taxon>
        <taxon>Paenibacillus</taxon>
    </lineage>
</organism>
<dbReference type="EMBL" id="JAUQTB010000012">
    <property type="protein sequence ID" value="MDO7908156.1"/>
    <property type="molecule type" value="Genomic_DNA"/>
</dbReference>
<dbReference type="Pfam" id="PF00128">
    <property type="entry name" value="Alpha-amylase"/>
    <property type="match status" value="1"/>
</dbReference>
<dbReference type="RefSeq" id="WP_305025373.1">
    <property type="nucleotide sequence ID" value="NZ_JAUQTB010000012.1"/>
</dbReference>
<dbReference type="InterPro" id="IPR011840">
    <property type="entry name" value="PulA_typeI"/>
</dbReference>
<dbReference type="SUPFAM" id="SSF81296">
    <property type="entry name" value="E set domains"/>
    <property type="match status" value="1"/>
</dbReference>
<dbReference type="EC" id="3.2.1.41" evidence="3"/>
<dbReference type="Pfam" id="PF02922">
    <property type="entry name" value="CBM_48"/>
    <property type="match status" value="1"/>
</dbReference>
<dbReference type="NCBIfam" id="TIGR02104">
    <property type="entry name" value="pulA_typeI"/>
    <property type="match status" value="1"/>
</dbReference>
<name>A0ABT9CKG5_9BACL</name>
<dbReference type="InterPro" id="IPR013780">
    <property type="entry name" value="Glyco_hydro_b"/>
</dbReference>
<accession>A0ABT9CKG5</accession>